<organism evidence="2 3">
    <name type="scientific">Micromonospora humida</name>
    <dbReference type="NCBI Taxonomy" id="2809018"/>
    <lineage>
        <taxon>Bacteria</taxon>
        <taxon>Bacillati</taxon>
        <taxon>Actinomycetota</taxon>
        <taxon>Actinomycetes</taxon>
        <taxon>Micromonosporales</taxon>
        <taxon>Micromonosporaceae</taxon>
        <taxon>Micromonospora</taxon>
    </lineage>
</organism>
<feature type="transmembrane region" description="Helical" evidence="1">
    <location>
        <begin position="12"/>
        <end position="31"/>
    </location>
</feature>
<proteinExistence type="predicted"/>
<keyword evidence="1" id="KW-0472">Membrane</keyword>
<keyword evidence="1" id="KW-0812">Transmembrane</keyword>
<name>A0ABS2IVY1_9ACTN</name>
<evidence type="ECO:0000313" key="3">
    <source>
        <dbReference type="Proteomes" id="UP001518872"/>
    </source>
</evidence>
<dbReference type="RefSeq" id="WP_204926361.1">
    <property type="nucleotide sequence ID" value="NZ_JAFEUC010000009.1"/>
</dbReference>
<gene>
    <name evidence="2" type="ORF">JQX11_19375</name>
</gene>
<keyword evidence="3" id="KW-1185">Reference proteome</keyword>
<evidence type="ECO:0000313" key="2">
    <source>
        <dbReference type="EMBL" id="MBM7078485.1"/>
    </source>
</evidence>
<sequence length="234" mass="24601">MELHRERGRQVLSAVCVLAGTVLLATGGGLLRTATALGGVALGGVGLANGLRPFRFVIDADGLTVRRRGLRRRLPWAELALVVLDRRAPGTGGVRLLGVPVEGVGLPPDARVDGRPATELLDLGQVRENPDEIAAALARYAGDRFRDDRDVAVRSGTEFGVGLRGYSSDVVDTLVGHARAALDSDDPARRRAVRDELAAARAQGLPVALRGYDVRQVDAALDDLHAALAEGGDA</sequence>
<evidence type="ECO:0008006" key="4">
    <source>
        <dbReference type="Google" id="ProtNLM"/>
    </source>
</evidence>
<dbReference type="Proteomes" id="UP001518872">
    <property type="component" value="Unassembled WGS sequence"/>
</dbReference>
<dbReference type="EMBL" id="JAFEUC010000009">
    <property type="protein sequence ID" value="MBM7078485.1"/>
    <property type="molecule type" value="Genomic_DNA"/>
</dbReference>
<reference evidence="2 3" key="1">
    <citation type="submission" date="2021-02" db="EMBL/GenBank/DDBJ databases">
        <authorList>
            <person name="Ra J.-S."/>
        </authorList>
    </citation>
    <scope>NUCLEOTIDE SEQUENCE [LARGE SCALE GENOMIC DNA]</scope>
    <source>
        <strain evidence="2 3">MMS20-R1-14</strain>
    </source>
</reference>
<accession>A0ABS2IVY1</accession>
<keyword evidence="1" id="KW-1133">Transmembrane helix</keyword>
<evidence type="ECO:0000256" key="1">
    <source>
        <dbReference type="SAM" id="Phobius"/>
    </source>
</evidence>
<protein>
    <recommendedName>
        <fullName evidence="4">Band 7 domain-containing protein</fullName>
    </recommendedName>
</protein>
<comment type="caution">
    <text evidence="2">The sequence shown here is derived from an EMBL/GenBank/DDBJ whole genome shotgun (WGS) entry which is preliminary data.</text>
</comment>